<gene>
    <name evidence="2" type="ORF">SAMN05444396_101378</name>
</gene>
<dbReference type="EMBL" id="FQWE01000001">
    <property type="protein sequence ID" value="SHF78518.1"/>
    <property type="molecule type" value="Genomic_DNA"/>
</dbReference>
<dbReference type="Pfam" id="PF13858">
    <property type="entry name" value="DUF4199"/>
    <property type="match status" value="1"/>
</dbReference>
<evidence type="ECO:0000313" key="3">
    <source>
        <dbReference type="Proteomes" id="UP000184036"/>
    </source>
</evidence>
<dbReference type="AlphaFoldDB" id="A0A1M5EGZ3"/>
<keyword evidence="3" id="KW-1185">Reference proteome</keyword>
<feature type="transmembrane region" description="Helical" evidence="1">
    <location>
        <begin position="44"/>
        <end position="63"/>
    </location>
</feature>
<dbReference type="OrthoDB" id="1122768at2"/>
<keyword evidence="1" id="KW-1133">Transmembrane helix</keyword>
<evidence type="ECO:0008006" key="4">
    <source>
        <dbReference type="Google" id="ProtNLM"/>
    </source>
</evidence>
<evidence type="ECO:0000313" key="2">
    <source>
        <dbReference type="EMBL" id="SHF78518.1"/>
    </source>
</evidence>
<accession>A0A1M5EGZ3</accession>
<protein>
    <recommendedName>
        <fullName evidence="4">DUF4199 domain-containing protein</fullName>
    </recommendedName>
</protein>
<dbReference type="STRING" id="271157.SAMN05444396_101378"/>
<feature type="transmembrane region" description="Helical" evidence="1">
    <location>
        <begin position="148"/>
        <end position="172"/>
    </location>
</feature>
<keyword evidence="1" id="KW-0812">Transmembrane</keyword>
<dbReference type="InterPro" id="IPR025250">
    <property type="entry name" value="DUF4199"/>
</dbReference>
<sequence length="180" mass="19931">MENKISPAKSGLIFGVLFGVIMVLEFVIMYIIGMKSLVGTSAGMIVNIANYLILPLVFIYLGCNNYKKNINNGFITFGECLKTGVSITFVAALIYAIFSVIFNLIFPEFISEMLSISKSEMIKTTPDITSEQLELGLNMIEKFMNPLIVFPATLAMYSFFGLIYSLIVGAFVKNENPQSL</sequence>
<dbReference type="Proteomes" id="UP000184036">
    <property type="component" value="Unassembled WGS sequence"/>
</dbReference>
<organism evidence="2 3">
    <name type="scientific">Flavobacterium segetis</name>
    <dbReference type="NCBI Taxonomy" id="271157"/>
    <lineage>
        <taxon>Bacteria</taxon>
        <taxon>Pseudomonadati</taxon>
        <taxon>Bacteroidota</taxon>
        <taxon>Flavobacteriia</taxon>
        <taxon>Flavobacteriales</taxon>
        <taxon>Flavobacteriaceae</taxon>
        <taxon>Flavobacterium</taxon>
    </lineage>
</organism>
<dbReference type="RefSeq" id="WP_072987437.1">
    <property type="nucleotide sequence ID" value="NZ_FQWE01000001.1"/>
</dbReference>
<feature type="transmembrane region" description="Helical" evidence="1">
    <location>
        <begin position="12"/>
        <end position="32"/>
    </location>
</feature>
<keyword evidence="1" id="KW-0472">Membrane</keyword>
<name>A0A1M5EGZ3_9FLAO</name>
<proteinExistence type="predicted"/>
<feature type="transmembrane region" description="Helical" evidence="1">
    <location>
        <begin position="84"/>
        <end position="106"/>
    </location>
</feature>
<reference evidence="3" key="1">
    <citation type="submission" date="2016-11" db="EMBL/GenBank/DDBJ databases">
        <authorList>
            <person name="Varghese N."/>
            <person name="Submissions S."/>
        </authorList>
    </citation>
    <scope>NUCLEOTIDE SEQUENCE [LARGE SCALE GENOMIC DNA]</scope>
    <source>
        <strain evidence="3">DSM 19741</strain>
    </source>
</reference>
<evidence type="ECO:0000256" key="1">
    <source>
        <dbReference type="SAM" id="Phobius"/>
    </source>
</evidence>